<accession>A0A316ESF3</accession>
<organism evidence="1 2">
    <name type="scientific">Cupriavidus plantarum</name>
    <dbReference type="NCBI Taxonomy" id="942865"/>
    <lineage>
        <taxon>Bacteria</taxon>
        <taxon>Pseudomonadati</taxon>
        <taxon>Pseudomonadota</taxon>
        <taxon>Betaproteobacteria</taxon>
        <taxon>Burkholderiales</taxon>
        <taxon>Burkholderiaceae</taxon>
        <taxon>Cupriavidus</taxon>
    </lineage>
</organism>
<dbReference type="OrthoDB" id="195104at2"/>
<comment type="caution">
    <text evidence="1">The sequence shown here is derived from an EMBL/GenBank/DDBJ whole genome shotgun (WGS) entry which is preliminary data.</text>
</comment>
<sequence length="95" mass="10490">MPVTYFRIAWPDQTEATCYSPSTVVESHFEAGAEYPLDDFLARARAALGAASERVRQRYGYACSSAMDQLAQIEATAERYAAQPDATVKFLGFGR</sequence>
<keyword evidence="2" id="KW-1185">Reference proteome</keyword>
<dbReference type="AlphaFoldDB" id="A0A316ESF3"/>
<evidence type="ECO:0000313" key="2">
    <source>
        <dbReference type="Proteomes" id="UP000245754"/>
    </source>
</evidence>
<name>A0A316ESF3_9BURK</name>
<dbReference type="EMBL" id="QGGT01000003">
    <property type="protein sequence ID" value="PWK34052.1"/>
    <property type="molecule type" value="Genomic_DNA"/>
</dbReference>
<dbReference type="InterPro" id="IPR023846">
    <property type="entry name" value="CHP04042_MSMEG0570"/>
</dbReference>
<evidence type="ECO:0000313" key="1">
    <source>
        <dbReference type="EMBL" id="PWK34052.1"/>
    </source>
</evidence>
<reference evidence="1 2" key="1">
    <citation type="submission" date="2018-05" db="EMBL/GenBank/DDBJ databases">
        <title>Genomic Encyclopedia of Type Strains, Phase IV (KMG-V): Genome sequencing to study the core and pangenomes of soil and plant-associated prokaryotes.</title>
        <authorList>
            <person name="Whitman W."/>
        </authorList>
    </citation>
    <scope>NUCLEOTIDE SEQUENCE [LARGE SCALE GENOMIC DNA]</scope>
    <source>
        <strain evidence="1 2">SLV-132</strain>
    </source>
</reference>
<dbReference type="RefSeq" id="WP_109584117.1">
    <property type="nucleotide sequence ID" value="NZ_JBEFLL010000040.1"/>
</dbReference>
<gene>
    <name evidence="1" type="ORF">C7419_103371</name>
</gene>
<proteinExistence type="predicted"/>
<dbReference type="Proteomes" id="UP000245754">
    <property type="component" value="Unassembled WGS sequence"/>
</dbReference>
<dbReference type="NCBIfam" id="TIGR04042">
    <property type="entry name" value="MSMEG_0570_fam"/>
    <property type="match status" value="1"/>
</dbReference>
<protein>
    <submittedName>
        <fullName evidence="1">Putative repeat protein (TIGR04042 family)</fullName>
    </submittedName>
</protein>